<dbReference type="InterPro" id="IPR036397">
    <property type="entry name" value="RNaseH_sf"/>
</dbReference>
<dbReference type="EMBL" id="KI913175">
    <property type="protein sequence ID" value="ETV69567.1"/>
    <property type="molecule type" value="Genomic_DNA"/>
</dbReference>
<reference evidence="1" key="1">
    <citation type="submission" date="2013-12" db="EMBL/GenBank/DDBJ databases">
        <title>The Genome Sequence of Aphanomyces astaci APO3.</title>
        <authorList>
            <consortium name="The Broad Institute Genomics Platform"/>
            <person name="Russ C."/>
            <person name="Tyler B."/>
            <person name="van West P."/>
            <person name="Dieguez-Uribeondo J."/>
            <person name="Young S.K."/>
            <person name="Zeng Q."/>
            <person name="Gargeya S."/>
            <person name="Fitzgerald M."/>
            <person name="Abouelleil A."/>
            <person name="Alvarado L."/>
            <person name="Chapman S.B."/>
            <person name="Gainer-Dewar J."/>
            <person name="Goldberg J."/>
            <person name="Griggs A."/>
            <person name="Gujja S."/>
            <person name="Hansen M."/>
            <person name="Howarth C."/>
            <person name="Imamovic A."/>
            <person name="Ireland A."/>
            <person name="Larimer J."/>
            <person name="McCowan C."/>
            <person name="Murphy C."/>
            <person name="Pearson M."/>
            <person name="Poon T.W."/>
            <person name="Priest M."/>
            <person name="Roberts A."/>
            <person name="Saif S."/>
            <person name="Shea T."/>
            <person name="Sykes S."/>
            <person name="Wortman J."/>
            <person name="Nusbaum C."/>
            <person name="Birren B."/>
        </authorList>
    </citation>
    <scope>NUCLEOTIDE SEQUENCE [LARGE SCALE GENOMIC DNA]</scope>
    <source>
        <strain evidence="1">APO3</strain>
    </source>
</reference>
<dbReference type="AlphaFoldDB" id="W4FQ22"/>
<dbReference type="GeneID" id="20816799"/>
<evidence type="ECO:0000313" key="1">
    <source>
        <dbReference type="EMBL" id="ETV69567.1"/>
    </source>
</evidence>
<gene>
    <name evidence="1" type="ORF">H257_14803</name>
</gene>
<proteinExistence type="predicted"/>
<sequence length="183" mass="20599">MDFRTMEEALDIPKSTQHDYFAAGIIVHKHSSLKPLLTPENMQARKQYALAFTNVVSGSVVFDAMMDRTAVARPRVVDGIQFDGILGIWPFVEQIAAKQRSHRQPPNSPDLNILDLGFINPIQTLQQKMPAYTVDELISNVNVAYLNVPDESLDNVFFTLQTVLECILETDGNNKFKLKHIGK</sequence>
<dbReference type="VEuPathDB" id="FungiDB:H257_14803"/>
<accession>W4FQ22</accession>
<dbReference type="PANTHER" id="PTHR47169">
    <property type="entry name" value="OS01G0541250 PROTEIN"/>
    <property type="match status" value="1"/>
</dbReference>
<dbReference type="STRING" id="112090.W4FQ22"/>
<dbReference type="OrthoDB" id="79226at2759"/>
<dbReference type="Gene3D" id="3.30.420.10">
    <property type="entry name" value="Ribonuclease H-like superfamily/Ribonuclease H"/>
    <property type="match status" value="1"/>
</dbReference>
<protein>
    <submittedName>
        <fullName evidence="1">Uncharacterized protein</fullName>
    </submittedName>
</protein>
<name>W4FQ22_APHAT</name>
<dbReference type="RefSeq" id="XP_009840991.1">
    <property type="nucleotide sequence ID" value="XM_009842689.1"/>
</dbReference>
<dbReference type="PANTHER" id="PTHR47169:SF2">
    <property type="entry name" value="OS01G0541250 PROTEIN"/>
    <property type="match status" value="1"/>
</dbReference>
<dbReference type="GO" id="GO:0003676">
    <property type="term" value="F:nucleic acid binding"/>
    <property type="evidence" value="ECO:0007669"/>
    <property type="project" value="InterPro"/>
</dbReference>
<organism evidence="1">
    <name type="scientific">Aphanomyces astaci</name>
    <name type="common">Crayfish plague agent</name>
    <dbReference type="NCBI Taxonomy" id="112090"/>
    <lineage>
        <taxon>Eukaryota</taxon>
        <taxon>Sar</taxon>
        <taxon>Stramenopiles</taxon>
        <taxon>Oomycota</taxon>
        <taxon>Saprolegniomycetes</taxon>
        <taxon>Saprolegniales</taxon>
        <taxon>Verrucalvaceae</taxon>
        <taxon>Aphanomyces</taxon>
    </lineage>
</organism>